<name>A0A2K1JUN6_PHYPA</name>
<keyword evidence="10" id="KW-1185">Reference proteome</keyword>
<reference evidence="9" key="3">
    <citation type="submission" date="2020-12" db="UniProtKB">
        <authorList>
            <consortium name="EnsemblPlants"/>
        </authorList>
    </citation>
    <scope>IDENTIFICATION</scope>
</reference>
<dbReference type="EnsemblPlants" id="Pp3c11_14240V3.2">
    <property type="protein sequence ID" value="Pp3c11_14240V3.2"/>
    <property type="gene ID" value="Pp3c11_14240"/>
</dbReference>
<dbReference type="SMART" id="SM00774">
    <property type="entry name" value="WRKY"/>
    <property type="match status" value="1"/>
</dbReference>
<evidence type="ECO:0000313" key="9">
    <source>
        <dbReference type="EnsemblPlants" id="Pp3c11_14240V3.1"/>
    </source>
</evidence>
<dbReference type="Gramene" id="Pp3c11_14240V3.1">
    <property type="protein sequence ID" value="Pp3c11_14240V3.1"/>
    <property type="gene ID" value="Pp3c11_14240"/>
</dbReference>
<keyword evidence="4" id="KW-0804">Transcription</keyword>
<dbReference type="PANTHER" id="PTHR31429:SF106">
    <property type="entry name" value="WRKY TRANSCRIPTION FACTOR 31-RELATED"/>
    <property type="match status" value="1"/>
</dbReference>
<comment type="subcellular location">
    <subcellularLocation>
        <location evidence="1">Nucleus</location>
    </subcellularLocation>
</comment>
<dbReference type="PROSITE" id="PS50811">
    <property type="entry name" value="WRKY"/>
    <property type="match status" value="1"/>
</dbReference>
<accession>A0A2K1JUN6</accession>
<evidence type="ECO:0000256" key="5">
    <source>
        <dbReference type="ARBA" id="ARBA00023242"/>
    </source>
</evidence>
<feature type="compositionally biased region" description="Polar residues" evidence="6">
    <location>
        <begin position="72"/>
        <end position="93"/>
    </location>
</feature>
<dbReference type="Pfam" id="PF03106">
    <property type="entry name" value="WRKY"/>
    <property type="match status" value="1"/>
</dbReference>
<dbReference type="Gramene" id="Pp3c11_14240V3.2">
    <property type="protein sequence ID" value="Pp3c11_14240V3.2"/>
    <property type="gene ID" value="Pp3c11_14240"/>
</dbReference>
<feature type="domain" description="WRKY" evidence="7">
    <location>
        <begin position="140"/>
        <end position="206"/>
    </location>
</feature>
<dbReference type="EnsemblPlants" id="Pp3c11_14240V3.1">
    <property type="protein sequence ID" value="Pp3c11_14240V3.1"/>
    <property type="gene ID" value="Pp3c11_14240"/>
</dbReference>
<keyword evidence="5" id="KW-0539">Nucleus</keyword>
<dbReference type="InterPro" id="IPR036576">
    <property type="entry name" value="WRKY_dom_sf"/>
</dbReference>
<dbReference type="InterPro" id="IPR044810">
    <property type="entry name" value="WRKY_plant"/>
</dbReference>
<evidence type="ECO:0000256" key="4">
    <source>
        <dbReference type="ARBA" id="ARBA00023163"/>
    </source>
</evidence>
<evidence type="ECO:0000259" key="7">
    <source>
        <dbReference type="PROSITE" id="PS50811"/>
    </source>
</evidence>
<dbReference type="SUPFAM" id="SSF118290">
    <property type="entry name" value="WRKY DNA-binding domain"/>
    <property type="match status" value="1"/>
</dbReference>
<reference evidence="8 10" key="1">
    <citation type="journal article" date="2008" name="Science">
        <title>The Physcomitrella genome reveals evolutionary insights into the conquest of land by plants.</title>
        <authorList>
            <person name="Rensing S."/>
            <person name="Lang D."/>
            <person name="Zimmer A."/>
            <person name="Terry A."/>
            <person name="Salamov A."/>
            <person name="Shapiro H."/>
            <person name="Nishiyama T."/>
            <person name="Perroud P.-F."/>
            <person name="Lindquist E."/>
            <person name="Kamisugi Y."/>
            <person name="Tanahashi T."/>
            <person name="Sakakibara K."/>
            <person name="Fujita T."/>
            <person name="Oishi K."/>
            <person name="Shin-I T."/>
            <person name="Kuroki Y."/>
            <person name="Toyoda A."/>
            <person name="Suzuki Y."/>
            <person name="Hashimoto A."/>
            <person name="Yamaguchi K."/>
            <person name="Sugano A."/>
            <person name="Kohara Y."/>
            <person name="Fujiyama A."/>
            <person name="Anterola A."/>
            <person name="Aoki S."/>
            <person name="Ashton N."/>
            <person name="Barbazuk W.B."/>
            <person name="Barker E."/>
            <person name="Bennetzen J."/>
            <person name="Bezanilla M."/>
            <person name="Blankenship R."/>
            <person name="Cho S.H."/>
            <person name="Dutcher S."/>
            <person name="Estelle M."/>
            <person name="Fawcett J.A."/>
            <person name="Gundlach H."/>
            <person name="Hanada K."/>
            <person name="Heyl A."/>
            <person name="Hicks K.A."/>
            <person name="Hugh J."/>
            <person name="Lohr M."/>
            <person name="Mayer K."/>
            <person name="Melkozernov A."/>
            <person name="Murata T."/>
            <person name="Nelson D."/>
            <person name="Pils B."/>
            <person name="Prigge M."/>
            <person name="Reiss B."/>
            <person name="Renner T."/>
            <person name="Rombauts S."/>
            <person name="Rushton P."/>
            <person name="Sanderfoot A."/>
            <person name="Schween G."/>
            <person name="Shiu S.-H."/>
            <person name="Stueber K."/>
            <person name="Theodoulou F.L."/>
            <person name="Tu H."/>
            <person name="Van de Peer Y."/>
            <person name="Verrier P.J."/>
            <person name="Waters E."/>
            <person name="Wood A."/>
            <person name="Yang L."/>
            <person name="Cove D."/>
            <person name="Cuming A."/>
            <person name="Hasebe M."/>
            <person name="Lucas S."/>
            <person name="Mishler D.B."/>
            <person name="Reski R."/>
            <person name="Grigoriev I."/>
            <person name="Quatrano R.S."/>
            <person name="Boore J.L."/>
        </authorList>
    </citation>
    <scope>NUCLEOTIDE SEQUENCE [LARGE SCALE GENOMIC DNA]</scope>
    <source>
        <strain evidence="9 10">cv. Gransden 2004</strain>
    </source>
</reference>
<evidence type="ECO:0000256" key="6">
    <source>
        <dbReference type="SAM" id="MobiDB-lite"/>
    </source>
</evidence>
<evidence type="ECO:0000256" key="3">
    <source>
        <dbReference type="ARBA" id="ARBA00023125"/>
    </source>
</evidence>
<feature type="region of interest" description="Disordered" evidence="6">
    <location>
        <begin position="62"/>
        <end position="93"/>
    </location>
</feature>
<dbReference type="PaxDb" id="3218-PP1S11_241V6.1"/>
<dbReference type="Gene3D" id="2.20.25.80">
    <property type="entry name" value="WRKY domain"/>
    <property type="match status" value="1"/>
</dbReference>
<dbReference type="Proteomes" id="UP000006727">
    <property type="component" value="Chromosome 11"/>
</dbReference>
<proteinExistence type="predicted"/>
<dbReference type="InterPro" id="IPR003657">
    <property type="entry name" value="WRKY_dom"/>
</dbReference>
<dbReference type="OrthoDB" id="2020995at2759"/>
<dbReference type="KEGG" id="ppp:112288489"/>
<dbReference type="EMBL" id="ABEU02000011">
    <property type="protein sequence ID" value="PNR45244.1"/>
    <property type="molecule type" value="Genomic_DNA"/>
</dbReference>
<sequence>MNIPMTLSCSSSCEFGHDERGDGLHASLQKDNYATIDGEQVKARREARIEHTGICTLREEINPSSQRRKQRITSPSLSSEEFKPTVSSKRSYSSLDEAEQSLVSSPFSRVQKVANSTKALLDAEESPLVRKARVCVRTRSDSQTKGDGCHWRKYGQKMAKGNPCPRAYYRCTLLRGCPVRKQVQRCADDLSILITTYEGTHNHPIPAAAASMASTTSAAASMLLSGSTTSDVARMAGTSELYLRGNTLGIGPSVETSTSGSSTSLPTITLDLTRDPATQLSLRLEDSGDTPFMQNHFVSSGETKMLDLTMPFQSQNRCTPARDSLPFSRSAYDQLAMKPRTQAISSSSSSSQARQLQIQKELSAKMASFIDGKDGAKELDPLTGSVSAATEAITNNPKLSAALAAAINSIISKEPSLTLRIGQCSFLSTGTGCGRALDVFQQTRLDFQGTVGQPSGVSAYDKAMPQLELAISNSSAGVPYCTSDTSRNVSS</sequence>
<dbReference type="RefSeq" id="XP_024388457.1">
    <property type="nucleotide sequence ID" value="XM_024532689.2"/>
</dbReference>
<keyword evidence="2" id="KW-0805">Transcription regulation</keyword>
<organism evidence="8">
    <name type="scientific">Physcomitrium patens</name>
    <name type="common">Spreading-leaved earth moss</name>
    <name type="synonym">Physcomitrella patens</name>
    <dbReference type="NCBI Taxonomy" id="3218"/>
    <lineage>
        <taxon>Eukaryota</taxon>
        <taxon>Viridiplantae</taxon>
        <taxon>Streptophyta</taxon>
        <taxon>Embryophyta</taxon>
        <taxon>Bryophyta</taxon>
        <taxon>Bryophytina</taxon>
        <taxon>Bryopsida</taxon>
        <taxon>Funariidae</taxon>
        <taxon>Funariales</taxon>
        <taxon>Funariaceae</taxon>
        <taxon>Physcomitrium</taxon>
    </lineage>
</organism>
<evidence type="ECO:0000256" key="1">
    <source>
        <dbReference type="ARBA" id="ARBA00004123"/>
    </source>
</evidence>
<dbReference type="GeneID" id="112288489"/>
<evidence type="ECO:0000313" key="10">
    <source>
        <dbReference type="Proteomes" id="UP000006727"/>
    </source>
</evidence>
<dbReference type="GO" id="GO:0043565">
    <property type="term" value="F:sequence-specific DNA binding"/>
    <property type="evidence" value="ECO:0007669"/>
    <property type="project" value="InterPro"/>
</dbReference>
<dbReference type="GO" id="GO:0003700">
    <property type="term" value="F:DNA-binding transcription factor activity"/>
    <property type="evidence" value="ECO:0007669"/>
    <property type="project" value="InterPro"/>
</dbReference>
<evidence type="ECO:0000256" key="2">
    <source>
        <dbReference type="ARBA" id="ARBA00023015"/>
    </source>
</evidence>
<gene>
    <name evidence="9" type="primary">LOC112288489</name>
    <name evidence="8" type="ORF">PHYPA_015015</name>
</gene>
<dbReference type="PANTHER" id="PTHR31429">
    <property type="entry name" value="WRKY TRANSCRIPTION FACTOR 36-RELATED"/>
    <property type="match status" value="1"/>
</dbReference>
<evidence type="ECO:0000313" key="8">
    <source>
        <dbReference type="EMBL" id="PNR45244.1"/>
    </source>
</evidence>
<dbReference type="GO" id="GO:0005634">
    <property type="term" value="C:nucleus"/>
    <property type="evidence" value="ECO:0007669"/>
    <property type="project" value="UniProtKB-SubCell"/>
</dbReference>
<reference evidence="8 10" key="2">
    <citation type="journal article" date="2018" name="Plant J.">
        <title>The Physcomitrella patens chromosome-scale assembly reveals moss genome structure and evolution.</title>
        <authorList>
            <person name="Lang D."/>
            <person name="Ullrich K.K."/>
            <person name="Murat F."/>
            <person name="Fuchs J."/>
            <person name="Jenkins J."/>
            <person name="Haas F.B."/>
            <person name="Piednoel M."/>
            <person name="Gundlach H."/>
            <person name="Van Bel M."/>
            <person name="Meyberg R."/>
            <person name="Vives C."/>
            <person name="Morata J."/>
            <person name="Symeonidi A."/>
            <person name="Hiss M."/>
            <person name="Muchero W."/>
            <person name="Kamisugi Y."/>
            <person name="Saleh O."/>
            <person name="Blanc G."/>
            <person name="Decker E.L."/>
            <person name="van Gessel N."/>
            <person name="Grimwood J."/>
            <person name="Hayes R.D."/>
            <person name="Graham S.W."/>
            <person name="Gunter L.E."/>
            <person name="McDaniel S.F."/>
            <person name="Hoernstein S.N.W."/>
            <person name="Larsson A."/>
            <person name="Li F.W."/>
            <person name="Perroud P.F."/>
            <person name="Phillips J."/>
            <person name="Ranjan P."/>
            <person name="Rokshar D.S."/>
            <person name="Rothfels C.J."/>
            <person name="Schneider L."/>
            <person name="Shu S."/>
            <person name="Stevenson D.W."/>
            <person name="Thummler F."/>
            <person name="Tillich M."/>
            <person name="Villarreal Aguilar J.C."/>
            <person name="Widiez T."/>
            <person name="Wong G.K."/>
            <person name="Wymore A."/>
            <person name="Zhang Y."/>
            <person name="Zimmer A.D."/>
            <person name="Quatrano R.S."/>
            <person name="Mayer K.F.X."/>
            <person name="Goodstein D."/>
            <person name="Casacuberta J.M."/>
            <person name="Vandepoele K."/>
            <person name="Reski R."/>
            <person name="Cuming A.C."/>
            <person name="Tuskan G.A."/>
            <person name="Maumus F."/>
            <person name="Salse J."/>
            <person name="Schmutz J."/>
            <person name="Rensing S.A."/>
        </authorList>
    </citation>
    <scope>NUCLEOTIDE SEQUENCE [LARGE SCALE GENOMIC DNA]</scope>
    <source>
        <strain evidence="9 10">cv. Gransden 2004</strain>
    </source>
</reference>
<protein>
    <recommendedName>
        <fullName evidence="7">WRKY domain-containing protein</fullName>
    </recommendedName>
</protein>
<keyword evidence="3" id="KW-0238">DNA-binding</keyword>
<dbReference type="AlphaFoldDB" id="A0A2K1JUN6"/>